<comment type="caution">
    <text evidence="1">The sequence shown here is derived from an EMBL/GenBank/DDBJ whole genome shotgun (WGS) entry which is preliminary data.</text>
</comment>
<dbReference type="RefSeq" id="WP_050350525.1">
    <property type="nucleotide sequence ID" value="NZ_CP073011.1"/>
</dbReference>
<dbReference type="PANTHER" id="PTHR39166:SF1">
    <property type="entry name" value="BLL1166 PROTEIN"/>
    <property type="match status" value="1"/>
</dbReference>
<keyword evidence="2" id="KW-1185">Reference proteome</keyword>
<evidence type="ECO:0000313" key="2">
    <source>
        <dbReference type="Proteomes" id="UP000036780"/>
    </source>
</evidence>
<evidence type="ECO:0008006" key="3">
    <source>
        <dbReference type="Google" id="ProtNLM"/>
    </source>
</evidence>
<dbReference type="GeneID" id="66868806"/>
<dbReference type="AlphaFoldDB" id="A0A0L0QSH5"/>
<dbReference type="InterPro" id="IPR009267">
    <property type="entry name" value="NTP_transf_6"/>
</dbReference>
<proteinExistence type="predicted"/>
<accession>A0A0L0QSH5</accession>
<reference evidence="2" key="1">
    <citation type="submission" date="2015-07" db="EMBL/GenBank/DDBJ databases">
        <title>Fjat-10053 dsm26.</title>
        <authorList>
            <person name="Liu B."/>
            <person name="Wang J."/>
            <person name="Zhu Y."/>
            <person name="Liu G."/>
            <person name="Chen Q."/>
            <person name="Chen Z."/>
            <person name="Lan J."/>
            <person name="Che J."/>
            <person name="Ge C."/>
            <person name="Shi H."/>
            <person name="Pan Z."/>
            <person name="Liu X."/>
        </authorList>
    </citation>
    <scope>NUCLEOTIDE SEQUENCE [LARGE SCALE GENOMIC DNA]</scope>
    <source>
        <strain evidence="2">DSM 26</strain>
    </source>
</reference>
<dbReference type="OrthoDB" id="1901124at2"/>
<organism evidence="1 2">
    <name type="scientific">Virgibacillus pantothenticus</name>
    <dbReference type="NCBI Taxonomy" id="1473"/>
    <lineage>
        <taxon>Bacteria</taxon>
        <taxon>Bacillati</taxon>
        <taxon>Bacillota</taxon>
        <taxon>Bacilli</taxon>
        <taxon>Bacillales</taxon>
        <taxon>Bacillaceae</taxon>
        <taxon>Virgibacillus</taxon>
    </lineage>
</organism>
<dbReference type="PANTHER" id="PTHR39166">
    <property type="entry name" value="BLL1166 PROTEIN"/>
    <property type="match status" value="1"/>
</dbReference>
<dbReference type="Proteomes" id="UP000036780">
    <property type="component" value="Unassembled WGS sequence"/>
</dbReference>
<sequence length="186" mass="21830">MVATEQDIVKIIQEDADMMALLKAVRSMYLPDWWICAGFVRGKIWDTLHGLKTPLPDIDVIYFDKKSMDEERDKQLEKELHQILSPVPWSVKNQARMHNRNHVPPYTSSEDAISKFPETATALGVRLDQNEKVILTAPHGIKDAIQLEVRPTTYFLQTEERMKIYRDRVSEKNWQLIWNKVKIHYI</sequence>
<dbReference type="PATRIC" id="fig|1473.5.peg.4042"/>
<protein>
    <recommendedName>
        <fullName evidence="3">Nucleotidyltransferase family protein</fullName>
    </recommendedName>
</protein>
<evidence type="ECO:0000313" key="1">
    <source>
        <dbReference type="EMBL" id="KNE21113.1"/>
    </source>
</evidence>
<gene>
    <name evidence="1" type="ORF">AFK71_05305</name>
</gene>
<dbReference type="EMBL" id="LGTO01000005">
    <property type="protein sequence ID" value="KNE21113.1"/>
    <property type="molecule type" value="Genomic_DNA"/>
</dbReference>
<name>A0A0L0QSH5_VIRPA</name>
<dbReference type="Pfam" id="PF06042">
    <property type="entry name" value="NTP_transf_6"/>
    <property type="match status" value="1"/>
</dbReference>